<dbReference type="Proteomes" id="UP001601992">
    <property type="component" value="Unassembled WGS sequence"/>
</dbReference>
<organism evidence="3 4">
    <name type="scientific">Nocardia jiangxiensis</name>
    <dbReference type="NCBI Taxonomy" id="282685"/>
    <lineage>
        <taxon>Bacteria</taxon>
        <taxon>Bacillati</taxon>
        <taxon>Actinomycetota</taxon>
        <taxon>Actinomycetes</taxon>
        <taxon>Mycobacteriales</taxon>
        <taxon>Nocardiaceae</taxon>
        <taxon>Nocardia</taxon>
    </lineage>
</organism>
<sequence length="306" mass="32421">MTYPPGSDPYGNPTPQSPDSPGWGQSGGYQQTPDAGWGQTANAHPVYQQPLPGYQQSAYPPPGDPQQGWQSQQQPGWSAQPGYPGGFPPPRRNNTALIAGGVAGVVVLAVIAVALVVVLNRHSGDDTSASPSSPSLVSATSSSSTTTTTTSSAGPSGGRFSYTEYSHDWNFTLGAVHLHADWVEGRDHSSCSDIENNGKLTGLGCQYAAEMVYKAENGGVMLTQYVLGTTGTEDSRKLATQYADDDLRMRPGSYIAHFAVGKWQTKSQGNFVVLTVVTATSAVTEDTASKYMHYMEADMASALLFR</sequence>
<proteinExistence type="predicted"/>
<keyword evidence="2" id="KW-0472">Membrane</keyword>
<feature type="region of interest" description="Disordered" evidence="1">
    <location>
        <begin position="1"/>
        <end position="90"/>
    </location>
</feature>
<feature type="compositionally biased region" description="Low complexity" evidence="1">
    <location>
        <begin position="127"/>
        <end position="154"/>
    </location>
</feature>
<evidence type="ECO:0000313" key="3">
    <source>
        <dbReference type="EMBL" id="MFF3572093.1"/>
    </source>
</evidence>
<evidence type="ECO:0000313" key="4">
    <source>
        <dbReference type="Proteomes" id="UP001601992"/>
    </source>
</evidence>
<accession>A0ABW6S949</accession>
<dbReference type="EMBL" id="JBIAQY010000012">
    <property type="protein sequence ID" value="MFF3572093.1"/>
    <property type="molecule type" value="Genomic_DNA"/>
</dbReference>
<feature type="region of interest" description="Disordered" evidence="1">
    <location>
        <begin position="124"/>
        <end position="157"/>
    </location>
</feature>
<evidence type="ECO:0000256" key="2">
    <source>
        <dbReference type="SAM" id="Phobius"/>
    </source>
</evidence>
<reference evidence="3 4" key="1">
    <citation type="submission" date="2024-10" db="EMBL/GenBank/DDBJ databases">
        <title>The Natural Products Discovery Center: Release of the First 8490 Sequenced Strains for Exploring Actinobacteria Biosynthetic Diversity.</title>
        <authorList>
            <person name="Kalkreuter E."/>
            <person name="Kautsar S.A."/>
            <person name="Yang D."/>
            <person name="Bader C.D."/>
            <person name="Teijaro C.N."/>
            <person name="Fluegel L."/>
            <person name="Davis C.M."/>
            <person name="Simpson J.R."/>
            <person name="Lauterbach L."/>
            <person name="Steele A.D."/>
            <person name="Gui C."/>
            <person name="Meng S."/>
            <person name="Li G."/>
            <person name="Viehrig K."/>
            <person name="Ye F."/>
            <person name="Su P."/>
            <person name="Kiefer A.F."/>
            <person name="Nichols A."/>
            <person name="Cepeda A.J."/>
            <person name="Yan W."/>
            <person name="Fan B."/>
            <person name="Jiang Y."/>
            <person name="Adhikari A."/>
            <person name="Zheng C.-J."/>
            <person name="Schuster L."/>
            <person name="Cowan T.M."/>
            <person name="Smanski M.J."/>
            <person name="Chevrette M.G."/>
            <person name="De Carvalho L.P.S."/>
            <person name="Shen B."/>
        </authorList>
    </citation>
    <scope>NUCLEOTIDE SEQUENCE [LARGE SCALE GENOMIC DNA]</scope>
    <source>
        <strain evidence="3 4">NPDC002593</strain>
    </source>
</reference>
<protein>
    <submittedName>
        <fullName evidence="3">Uncharacterized protein</fullName>
    </submittedName>
</protein>
<name>A0ABW6S949_9NOCA</name>
<keyword evidence="2" id="KW-1133">Transmembrane helix</keyword>
<keyword evidence="4" id="KW-1185">Reference proteome</keyword>
<feature type="transmembrane region" description="Helical" evidence="2">
    <location>
        <begin position="96"/>
        <end position="119"/>
    </location>
</feature>
<evidence type="ECO:0000256" key="1">
    <source>
        <dbReference type="SAM" id="MobiDB-lite"/>
    </source>
</evidence>
<keyword evidence="2" id="KW-0812">Transmembrane</keyword>
<feature type="compositionally biased region" description="Low complexity" evidence="1">
    <location>
        <begin position="65"/>
        <end position="82"/>
    </location>
</feature>
<dbReference type="RefSeq" id="WP_387405777.1">
    <property type="nucleotide sequence ID" value="NZ_JBIAQY010000012.1"/>
</dbReference>
<comment type="caution">
    <text evidence="3">The sequence shown here is derived from an EMBL/GenBank/DDBJ whole genome shotgun (WGS) entry which is preliminary data.</text>
</comment>
<gene>
    <name evidence="3" type="ORF">ACFYXQ_30365</name>
</gene>